<keyword evidence="3" id="KW-1185">Reference proteome</keyword>
<proteinExistence type="predicted"/>
<keyword evidence="1" id="KW-0732">Signal</keyword>
<dbReference type="AlphaFoldDB" id="A0A9X2ZSA9"/>
<organism evidence="2 3">
    <name type="scientific">Flavobacterium frigoritolerans</name>
    <dbReference type="NCBI Taxonomy" id="2987686"/>
    <lineage>
        <taxon>Bacteria</taxon>
        <taxon>Pseudomonadati</taxon>
        <taxon>Bacteroidota</taxon>
        <taxon>Flavobacteriia</taxon>
        <taxon>Flavobacteriales</taxon>
        <taxon>Flavobacteriaceae</taxon>
        <taxon>Flavobacterium</taxon>
    </lineage>
</organism>
<gene>
    <name evidence="2" type="ORF">OIU80_13765</name>
</gene>
<name>A0A9X2ZSA9_9FLAO</name>
<reference evidence="2" key="1">
    <citation type="submission" date="2022-10" db="EMBL/GenBank/DDBJ databases">
        <title>Two novel species of Flavobacterium.</title>
        <authorList>
            <person name="Liu Q."/>
            <person name="Xin Y.-H."/>
        </authorList>
    </citation>
    <scope>NUCLEOTIDE SEQUENCE</scope>
    <source>
        <strain evidence="2">LS1R47</strain>
    </source>
</reference>
<dbReference type="RefSeq" id="WP_264287581.1">
    <property type="nucleotide sequence ID" value="NZ_JAOZEV010000011.1"/>
</dbReference>
<accession>A0A9X2ZSA9</accession>
<comment type="caution">
    <text evidence="2">The sequence shown here is derived from an EMBL/GenBank/DDBJ whole genome shotgun (WGS) entry which is preliminary data.</text>
</comment>
<dbReference type="InterPro" id="IPR043749">
    <property type="entry name" value="DUF5694"/>
</dbReference>
<dbReference type="EMBL" id="JAOZEV010000011">
    <property type="protein sequence ID" value="MCV9933353.1"/>
    <property type="molecule type" value="Genomic_DNA"/>
</dbReference>
<sequence>MKKISLLLVFLVVFSSSFAQTKKKQILLIGSFHFANPGLDVAKVNTFNVMTDKSKKELVSITDKIVEFGPNKIFVEWNYKKQDKLDKFYAKNTDSLLNNKADEIVQLALRSAKKLGHKKLFAIDYNQTSFPYDSLLKGMKEANQLDLLKSNEIEMVNYEKSQNEKISKYTLTKLLLDLNSKESIKIDREWYLGIANRVGAVDNFVGAYLVSEWYRRNLYMYSLIQKLTEAKDDKIMVLLGASHAAIIREFVKNDPNFEIVELAAILK</sequence>
<evidence type="ECO:0000313" key="3">
    <source>
        <dbReference type="Proteomes" id="UP001151133"/>
    </source>
</evidence>
<feature type="signal peptide" evidence="1">
    <location>
        <begin position="1"/>
        <end position="19"/>
    </location>
</feature>
<protein>
    <submittedName>
        <fullName evidence="2">DUF5694 domain-containing protein</fullName>
    </submittedName>
</protein>
<dbReference type="Proteomes" id="UP001151133">
    <property type="component" value="Unassembled WGS sequence"/>
</dbReference>
<feature type="chain" id="PRO_5040849412" evidence="1">
    <location>
        <begin position="20"/>
        <end position="267"/>
    </location>
</feature>
<evidence type="ECO:0000313" key="2">
    <source>
        <dbReference type="EMBL" id="MCV9933353.1"/>
    </source>
</evidence>
<evidence type="ECO:0000256" key="1">
    <source>
        <dbReference type="SAM" id="SignalP"/>
    </source>
</evidence>
<dbReference type="Pfam" id="PF18950">
    <property type="entry name" value="DUF5694"/>
    <property type="match status" value="1"/>
</dbReference>